<dbReference type="HOGENOM" id="CLU_117106_0_0_10"/>
<protein>
    <recommendedName>
        <fullName evidence="3">Polymerase nucleotidyl transferase domain-containing protein</fullName>
    </recommendedName>
</protein>
<organism evidence="1 2">
    <name type="scientific">Dysgonomonas mossii DSM 22836</name>
    <dbReference type="NCBI Taxonomy" id="742767"/>
    <lineage>
        <taxon>Bacteria</taxon>
        <taxon>Pseudomonadati</taxon>
        <taxon>Bacteroidota</taxon>
        <taxon>Bacteroidia</taxon>
        <taxon>Bacteroidales</taxon>
        <taxon>Dysgonomonadaceae</taxon>
        <taxon>Dysgonomonas</taxon>
    </lineage>
</organism>
<gene>
    <name evidence="1" type="ORF">HMPREF9456_02276</name>
</gene>
<dbReference type="AlphaFoldDB" id="F8X1M8"/>
<comment type="caution">
    <text evidence="1">The sequence shown here is derived from an EMBL/GenBank/DDBJ whole genome shotgun (WGS) entry which is preliminary data.</text>
</comment>
<evidence type="ECO:0008006" key="3">
    <source>
        <dbReference type="Google" id="ProtNLM"/>
    </source>
</evidence>
<proteinExistence type="predicted"/>
<dbReference type="Proteomes" id="UP000006420">
    <property type="component" value="Unassembled WGS sequence"/>
</dbReference>
<dbReference type="EMBL" id="ADLW01000010">
    <property type="protein sequence ID" value="EGK06012.1"/>
    <property type="molecule type" value="Genomic_DNA"/>
</dbReference>
<accession>F8X1M8</accession>
<evidence type="ECO:0000313" key="1">
    <source>
        <dbReference type="EMBL" id="EGK06012.1"/>
    </source>
</evidence>
<evidence type="ECO:0000313" key="2">
    <source>
        <dbReference type="Proteomes" id="UP000006420"/>
    </source>
</evidence>
<dbReference type="eggNOG" id="ENOG502ZCAQ">
    <property type="taxonomic scope" value="Bacteria"/>
</dbReference>
<name>F8X1M8_9BACT</name>
<keyword evidence="2" id="KW-1185">Reference proteome</keyword>
<reference evidence="1 2" key="1">
    <citation type="submission" date="2011-04" db="EMBL/GenBank/DDBJ databases">
        <title>The Genome Sequence of Dysgonomonas mossii DSM 22836.</title>
        <authorList>
            <consortium name="The Broad Institute Genome Sequencing Platform"/>
            <person name="Earl A."/>
            <person name="Ward D."/>
            <person name="Feldgarden M."/>
            <person name="Gevers D."/>
            <person name="Pudlo N."/>
            <person name="Martens E."/>
            <person name="Allen-Vercoe E."/>
            <person name="Young S.K."/>
            <person name="Zeng Q."/>
            <person name="Gargeya S."/>
            <person name="Fitzgerald M."/>
            <person name="Haas B."/>
            <person name="Abouelleil A."/>
            <person name="Alvarado L."/>
            <person name="Arachchi H.M."/>
            <person name="Berlin A."/>
            <person name="Brown A."/>
            <person name="Chapman S.B."/>
            <person name="Chen Z."/>
            <person name="Dunbar C."/>
            <person name="Freedman E."/>
            <person name="Gearin G."/>
            <person name="Gellesch M."/>
            <person name="Goldberg J."/>
            <person name="Griggs A."/>
            <person name="Gujja S."/>
            <person name="Heiman D."/>
            <person name="Howarth C."/>
            <person name="Larson L."/>
            <person name="Lui A."/>
            <person name="MacDonald P.J.P."/>
            <person name="Mehta T."/>
            <person name="Montmayeur A."/>
            <person name="Murphy C."/>
            <person name="Neiman D."/>
            <person name="Pearson M."/>
            <person name="Priest M."/>
            <person name="Roberts A."/>
            <person name="Saif S."/>
            <person name="Shea T."/>
            <person name="Shenoy N."/>
            <person name="Sisk P."/>
            <person name="Stolte C."/>
            <person name="Sykes S."/>
            <person name="Yandava C."/>
            <person name="Wortman J."/>
            <person name="Nusbaum C."/>
            <person name="Birren B."/>
        </authorList>
    </citation>
    <scope>NUCLEOTIDE SEQUENCE [LARGE SCALE GENOMIC DNA]</scope>
    <source>
        <strain evidence="1 2">DSM 22836</strain>
    </source>
</reference>
<dbReference type="STRING" id="742767.HMPREF9456_02276"/>
<sequence length="209" mass="24640">MNIFVFEVSNRNRMMDKILALSTQNQQRAWEIIKETNVINIWKSIGATINLIGSLKLGLMMKHCDIDFHIYTSPFSLTDSFAAMAKLAEHPSIKRIEYTNLLKEEDACLEWHAWYEDRDGKMWHIDMIHIVKDSRFDGYFEDVTNRIASVLNEEIKNTILRLKYETPDDQKIMGIEYYQAVIEGGVRTYKDFIQWRKENPVTGIIEWKP</sequence>